<sequence length="760" mass="80578">MKPGRLQPSQGKRSARPKKAAARRDWVSTVNDLSVHKSTPAELVHRHEIHKSHNSAVAQWELKEKSVRRRHRVLGTPSPMDQASLSIIREVFSDQLLLQDVLARSDRAMAVVKDLFGDAPRRQTGHPRVTMAPDCDSDSELPVVRRADPPTQLSLLSHTTMNQQALNDLEECEGEHREEEPPPAAVTGQRPRSDLCRMRTRSGPGGGPPGPRAKPSSRSRGWGASGQTPPLAPATAPDPAGLNTTVAVQRVCARTSQSEAGQEAGPGVQDSLSSSARPGAAPCRQRKTPATPRPAETPGPMDGSAVSLSGTRSSLDLLQGMLGRVEEDLDSMGPQEPEREGQPSSGAGPTPRTQGLTGFSVALVSTLGRVVQLLRQREEEAQREVGERRRLEEVVLDQRGLIDALSAESLALREESAALQVCLLQRTSELEQRLDTVVQALGGVDLLGGLLGAPNDSLPLSHSPDYGSDSLYAGFEPRLTQGPASSAVLLSPPQQRDHLPHGPPERGPSPRYDRPRHGARGLREVASLSSSTLPPAPVTSDPEGRPALSEEALVAEITRLSQQNQRIKEQLTQARALGSALSCSPDPGTATASSSSSSSSSSSQARGSWSSGSTGPGARGGRAESAGPQRETQQDPLTGGGPLQSPEAAGSCASSGGSVERRLLELNRQSAAARGRLLELIEQQKQSASPVSPSISPIPPSAFSPLSEGGRTPESSISLPDQQRSQGRAGNQLDRLAAVSQDSRWPKVPNDTNVETKGLF</sequence>
<organism evidence="13 14">
    <name type="scientific">Gadus morhua</name>
    <name type="common">Atlantic cod</name>
    <dbReference type="NCBI Taxonomy" id="8049"/>
    <lineage>
        <taxon>Eukaryota</taxon>
        <taxon>Metazoa</taxon>
        <taxon>Chordata</taxon>
        <taxon>Craniata</taxon>
        <taxon>Vertebrata</taxon>
        <taxon>Euteleostomi</taxon>
        <taxon>Actinopterygii</taxon>
        <taxon>Neopterygii</taxon>
        <taxon>Teleostei</taxon>
        <taxon>Neoteleostei</taxon>
        <taxon>Acanthomorphata</taxon>
        <taxon>Zeiogadaria</taxon>
        <taxon>Gadariae</taxon>
        <taxon>Gadiformes</taxon>
        <taxon>Gadoidei</taxon>
        <taxon>Gadidae</taxon>
        <taxon>Gadus</taxon>
    </lineage>
</organism>
<dbReference type="AlphaFoldDB" id="A0A8C5AHW8"/>
<feature type="compositionally biased region" description="Polar residues" evidence="12">
    <location>
        <begin position="342"/>
        <end position="356"/>
    </location>
</feature>
<accession>A0A8C5AHW8</accession>
<dbReference type="Pfam" id="PF15678">
    <property type="entry name" value="SPICE"/>
    <property type="match status" value="1"/>
</dbReference>
<comment type="subcellular location">
    <subcellularLocation>
        <location evidence="1">Cytoplasm</location>
        <location evidence="1">Cytoskeleton</location>
        <location evidence="1">Microtubule organizing center</location>
        <location evidence="1">Centrosome</location>
        <location evidence="1">Centriole</location>
    </subcellularLocation>
    <subcellularLocation>
        <location evidence="2">Cytoplasm</location>
        <location evidence="2">Cytoskeleton</location>
        <location evidence="2">Spindle</location>
    </subcellularLocation>
</comment>
<keyword evidence="7 11" id="KW-0175">Coiled coil</keyword>
<dbReference type="GeneTree" id="ENSGT00390000006207"/>
<keyword evidence="9" id="KW-0131">Cell cycle</keyword>
<evidence type="ECO:0000256" key="3">
    <source>
        <dbReference type="ARBA" id="ARBA00018313"/>
    </source>
</evidence>
<dbReference type="GO" id="GO:0051310">
    <property type="term" value="P:metaphase chromosome alignment"/>
    <property type="evidence" value="ECO:0007669"/>
    <property type="project" value="TreeGrafter"/>
</dbReference>
<feature type="region of interest" description="Disordered" evidence="12">
    <location>
        <begin position="170"/>
        <end position="241"/>
    </location>
</feature>
<reference evidence="13" key="1">
    <citation type="submission" date="2025-08" db="UniProtKB">
        <authorList>
            <consortium name="Ensembl"/>
        </authorList>
    </citation>
    <scope>IDENTIFICATION</scope>
</reference>
<dbReference type="GO" id="GO:0005814">
    <property type="term" value="C:centriole"/>
    <property type="evidence" value="ECO:0007669"/>
    <property type="project" value="UniProtKB-SubCell"/>
</dbReference>
<dbReference type="GO" id="GO:0046599">
    <property type="term" value="P:regulation of centriole replication"/>
    <property type="evidence" value="ECO:0007669"/>
    <property type="project" value="TreeGrafter"/>
</dbReference>
<feature type="compositionally biased region" description="Basic and acidic residues" evidence="12">
    <location>
        <begin position="495"/>
        <end position="504"/>
    </location>
</feature>
<evidence type="ECO:0000256" key="11">
    <source>
        <dbReference type="SAM" id="Coils"/>
    </source>
</evidence>
<evidence type="ECO:0000256" key="7">
    <source>
        <dbReference type="ARBA" id="ARBA00023054"/>
    </source>
</evidence>
<dbReference type="Proteomes" id="UP000694546">
    <property type="component" value="Chromosome 23"/>
</dbReference>
<keyword evidence="14" id="KW-1185">Reference proteome</keyword>
<evidence type="ECO:0000256" key="2">
    <source>
        <dbReference type="ARBA" id="ARBA00004186"/>
    </source>
</evidence>
<feature type="compositionally biased region" description="Polar residues" evidence="12">
    <location>
        <begin position="750"/>
        <end position="760"/>
    </location>
</feature>
<dbReference type="Ensembl" id="ENSGMOT00000027376.1">
    <property type="protein sequence ID" value="ENSGMOP00000032346.1"/>
    <property type="gene ID" value="ENSGMOG00000031528.1"/>
</dbReference>
<evidence type="ECO:0000256" key="6">
    <source>
        <dbReference type="ARBA" id="ARBA00022776"/>
    </source>
</evidence>
<feature type="compositionally biased region" description="Low complexity" evidence="12">
    <location>
        <begin position="648"/>
        <end position="658"/>
    </location>
</feature>
<reference evidence="13" key="2">
    <citation type="submission" date="2025-09" db="UniProtKB">
        <authorList>
            <consortium name="Ensembl"/>
        </authorList>
    </citation>
    <scope>IDENTIFICATION</scope>
</reference>
<dbReference type="PANTHER" id="PTHR31167:SF3">
    <property type="entry name" value="SPINDLE AND CENTRIOLE-ASSOCIATED PROTEIN 1"/>
    <property type="match status" value="1"/>
</dbReference>
<feature type="region of interest" description="Disordered" evidence="12">
    <location>
        <begin position="483"/>
        <end position="546"/>
    </location>
</feature>
<feature type="compositionally biased region" description="Polar residues" evidence="12">
    <location>
        <begin position="713"/>
        <end position="729"/>
    </location>
</feature>
<evidence type="ECO:0000256" key="5">
    <source>
        <dbReference type="ARBA" id="ARBA00022618"/>
    </source>
</evidence>
<evidence type="ECO:0000256" key="12">
    <source>
        <dbReference type="SAM" id="MobiDB-lite"/>
    </source>
</evidence>
<name>A0A8C5AHW8_GADMO</name>
<dbReference type="GO" id="GO:0090307">
    <property type="term" value="P:mitotic spindle assembly"/>
    <property type="evidence" value="ECO:0007669"/>
    <property type="project" value="InterPro"/>
</dbReference>
<feature type="region of interest" description="Disordered" evidence="12">
    <location>
        <begin position="1"/>
        <end position="25"/>
    </location>
</feature>
<dbReference type="GO" id="GO:0005819">
    <property type="term" value="C:spindle"/>
    <property type="evidence" value="ECO:0007669"/>
    <property type="project" value="UniProtKB-SubCell"/>
</dbReference>
<keyword evidence="5" id="KW-0132">Cell division</keyword>
<dbReference type="GO" id="GO:0005813">
    <property type="term" value="C:centrosome"/>
    <property type="evidence" value="ECO:0007669"/>
    <property type="project" value="TreeGrafter"/>
</dbReference>
<evidence type="ECO:0000313" key="14">
    <source>
        <dbReference type="Proteomes" id="UP000694546"/>
    </source>
</evidence>
<evidence type="ECO:0000313" key="13">
    <source>
        <dbReference type="Ensembl" id="ENSGMOP00000032346.1"/>
    </source>
</evidence>
<feature type="region of interest" description="Disordered" evidence="12">
    <location>
        <begin position="684"/>
        <end position="760"/>
    </location>
</feature>
<dbReference type="PANTHER" id="PTHR31167">
    <property type="entry name" value="SPINDLE AND CENTRIOLE ASSOCIATED PROTEIN 1 SPICE1"/>
    <property type="match status" value="1"/>
</dbReference>
<keyword evidence="6" id="KW-0498">Mitosis</keyword>
<keyword evidence="4" id="KW-0963">Cytoplasm</keyword>
<proteinExistence type="predicted"/>
<evidence type="ECO:0000256" key="10">
    <source>
        <dbReference type="ARBA" id="ARBA00030722"/>
    </source>
</evidence>
<evidence type="ECO:0000256" key="8">
    <source>
        <dbReference type="ARBA" id="ARBA00023212"/>
    </source>
</evidence>
<evidence type="ECO:0000256" key="4">
    <source>
        <dbReference type="ARBA" id="ARBA00022490"/>
    </source>
</evidence>
<dbReference type="GO" id="GO:0051301">
    <property type="term" value="P:cell division"/>
    <property type="evidence" value="ECO:0007669"/>
    <property type="project" value="UniProtKB-KW"/>
</dbReference>
<protein>
    <recommendedName>
        <fullName evidence="3">Spindle and centriole-associated protein 1</fullName>
    </recommendedName>
    <alternativeName>
        <fullName evidence="10">Coiled-coil domain-containing protein 52</fullName>
    </alternativeName>
</protein>
<dbReference type="OMA" id="DRNVQMD"/>
<feature type="region of interest" description="Disordered" evidence="12">
    <location>
        <begin position="578"/>
        <end position="658"/>
    </location>
</feature>
<feature type="compositionally biased region" description="Low complexity" evidence="12">
    <location>
        <begin position="588"/>
        <end position="613"/>
    </location>
</feature>
<keyword evidence="8" id="KW-0206">Cytoskeleton</keyword>
<feature type="region of interest" description="Disordered" evidence="12">
    <location>
        <begin position="119"/>
        <end position="143"/>
    </location>
</feature>
<feature type="region of interest" description="Disordered" evidence="12">
    <location>
        <begin position="329"/>
        <end position="356"/>
    </location>
</feature>
<evidence type="ECO:0000256" key="1">
    <source>
        <dbReference type="ARBA" id="ARBA00004114"/>
    </source>
</evidence>
<evidence type="ECO:0000256" key="9">
    <source>
        <dbReference type="ARBA" id="ARBA00023306"/>
    </source>
</evidence>
<feature type="coiled-coil region" evidence="11">
    <location>
        <begin position="550"/>
        <end position="577"/>
    </location>
</feature>
<dbReference type="InterPro" id="IPR031387">
    <property type="entry name" value="SPICE1"/>
</dbReference>
<feature type="region of interest" description="Disordered" evidence="12">
    <location>
        <begin position="254"/>
        <end position="308"/>
    </location>
</feature>